<dbReference type="PANTHER" id="PTHR43669:SF3">
    <property type="entry name" value="ALCOHOL DEHYDROGENASE, PUTATIVE (AFU_ORTHOLOGUE AFUA_3G03445)-RELATED"/>
    <property type="match status" value="1"/>
</dbReference>
<keyword evidence="2" id="KW-0560">Oxidoreductase</keyword>
<dbReference type="PROSITE" id="PS00061">
    <property type="entry name" value="ADH_SHORT"/>
    <property type="match status" value="1"/>
</dbReference>
<evidence type="ECO:0000256" key="2">
    <source>
        <dbReference type="ARBA" id="ARBA00023002"/>
    </source>
</evidence>
<dbReference type="AlphaFoldDB" id="A0A562KEE3"/>
<dbReference type="Proteomes" id="UP000316624">
    <property type="component" value="Unassembled WGS sequence"/>
</dbReference>
<dbReference type="Pfam" id="PF00106">
    <property type="entry name" value="adh_short"/>
    <property type="match status" value="1"/>
</dbReference>
<accession>A0A562KEE3</accession>
<dbReference type="GO" id="GO:0016491">
    <property type="term" value="F:oxidoreductase activity"/>
    <property type="evidence" value="ECO:0007669"/>
    <property type="project" value="UniProtKB-KW"/>
</dbReference>
<proteinExistence type="inferred from homology"/>
<sequence>MSDRIAIVTGGSLGLGREVARGLLAQGYRVAIFGRSQASLDEAVADLGGDVLGVSVDVGNEASVAAGFAKVDEAMGPVTTLVNVAAIFEPFAIEEATAERILPLVHINFCGAVYCMREAVTRMRRAGHGDIVNVSSESVRQSTPFFSIYTSTKAALETMTTLMGEELREDGIRCTIFRVGRMHSHGAANTSCSPDLLPRFIDRCEVTGASYWTGAGMQPASAALALVNLLLTPRDARVELIEVRSY</sequence>
<reference evidence="4 5" key="1">
    <citation type="journal article" date="2015" name="Stand. Genomic Sci.">
        <title>Genomic Encyclopedia of Bacterial and Archaeal Type Strains, Phase III: the genomes of soil and plant-associated and newly described type strains.</title>
        <authorList>
            <person name="Whitman W.B."/>
            <person name="Woyke T."/>
            <person name="Klenk H.P."/>
            <person name="Zhou Y."/>
            <person name="Lilburn T.G."/>
            <person name="Beck B.J."/>
            <person name="De Vos P."/>
            <person name="Vandamme P."/>
            <person name="Eisen J.A."/>
            <person name="Garrity G."/>
            <person name="Hugenholtz P."/>
            <person name="Kyrpides N.C."/>
        </authorList>
    </citation>
    <scope>NUCLEOTIDE SEQUENCE [LARGE SCALE GENOMIC DNA]</scope>
    <source>
        <strain evidence="4 5">CGMCC 1.7748</strain>
    </source>
</reference>
<evidence type="ECO:0000313" key="4">
    <source>
        <dbReference type="EMBL" id="TWH93761.1"/>
    </source>
</evidence>
<keyword evidence="5" id="KW-1185">Reference proteome</keyword>
<evidence type="ECO:0000313" key="5">
    <source>
        <dbReference type="Proteomes" id="UP000316624"/>
    </source>
</evidence>
<protein>
    <submittedName>
        <fullName evidence="4">Short subunit dehydrogenase</fullName>
    </submittedName>
</protein>
<dbReference type="RefSeq" id="WP_021245404.1">
    <property type="nucleotide sequence ID" value="NZ_JACIIY010000004.1"/>
</dbReference>
<dbReference type="PRINTS" id="PR00080">
    <property type="entry name" value="SDRFAMILY"/>
</dbReference>
<gene>
    <name evidence="4" type="ORF">IQ35_01970</name>
</gene>
<comment type="caution">
    <text evidence="4">The sequence shown here is derived from an EMBL/GenBank/DDBJ whole genome shotgun (WGS) entry which is preliminary data.</text>
</comment>
<dbReference type="SUPFAM" id="SSF51735">
    <property type="entry name" value="NAD(P)-binding Rossmann-fold domains"/>
    <property type="match status" value="1"/>
</dbReference>
<dbReference type="InterPro" id="IPR002347">
    <property type="entry name" value="SDR_fam"/>
</dbReference>
<dbReference type="InterPro" id="IPR036291">
    <property type="entry name" value="NAD(P)-bd_dom_sf"/>
</dbReference>
<dbReference type="EMBL" id="VLKK01000006">
    <property type="protein sequence ID" value="TWH93761.1"/>
    <property type="molecule type" value="Genomic_DNA"/>
</dbReference>
<organism evidence="4 5">
    <name type="scientific">Sphingobium wenxiniae (strain DSM 21828 / CGMCC 1.7748 / JZ-1)</name>
    <dbReference type="NCBI Taxonomy" id="595605"/>
    <lineage>
        <taxon>Bacteria</taxon>
        <taxon>Pseudomonadati</taxon>
        <taxon>Pseudomonadota</taxon>
        <taxon>Alphaproteobacteria</taxon>
        <taxon>Sphingomonadales</taxon>
        <taxon>Sphingomonadaceae</taxon>
        <taxon>Sphingobium</taxon>
    </lineage>
</organism>
<dbReference type="InterPro" id="IPR020904">
    <property type="entry name" value="Sc_DH/Rdtase_CS"/>
</dbReference>
<comment type="similarity">
    <text evidence="1 3">Belongs to the short-chain dehydrogenases/reductases (SDR) family.</text>
</comment>
<dbReference type="CDD" id="cd05233">
    <property type="entry name" value="SDR_c"/>
    <property type="match status" value="1"/>
</dbReference>
<dbReference type="PRINTS" id="PR00081">
    <property type="entry name" value="GDHRDH"/>
</dbReference>
<dbReference type="Gene3D" id="3.40.50.720">
    <property type="entry name" value="NAD(P)-binding Rossmann-like Domain"/>
    <property type="match status" value="1"/>
</dbReference>
<name>A0A562KEE3_SPHWJ</name>
<evidence type="ECO:0000256" key="1">
    <source>
        <dbReference type="ARBA" id="ARBA00006484"/>
    </source>
</evidence>
<dbReference type="PANTHER" id="PTHR43669">
    <property type="entry name" value="5-KETO-D-GLUCONATE 5-REDUCTASE"/>
    <property type="match status" value="1"/>
</dbReference>
<evidence type="ECO:0000256" key="3">
    <source>
        <dbReference type="RuleBase" id="RU000363"/>
    </source>
</evidence>